<dbReference type="InterPro" id="IPR039992">
    <property type="entry name" value="Sep15_SelM"/>
</dbReference>
<sequence length="211" mass="23399">MSMEGGADGRWHGFRGKIWNRTGFSSPGGQGYDINYHNTVTIAISIGRAMIRSSVALCPLIVLLLAGAAIGADERLGAKECEDLGFTGLALCSDCNTLAEYVKDEELVSDCRKCCSEDSDDSISKVTFSGAILEVCMRKLVFYPEVVSFIEEEKDKFPYVKIQYAYGSPPKLIMLDSDNNHKETIRIDNWKREHIQQFLREKVKPSGASAI</sequence>
<dbReference type="PANTHER" id="PTHR13077">
    <property type="entry name" value="SELENOPROTEIN F"/>
    <property type="match status" value="1"/>
</dbReference>
<dbReference type="InterPro" id="IPR014912">
    <property type="entry name" value="Sep15_SelM_dom"/>
</dbReference>
<dbReference type="Proteomes" id="UP000734854">
    <property type="component" value="Unassembled WGS sequence"/>
</dbReference>
<name>A0A8J5H100_ZINOF</name>
<dbReference type="EMBL" id="JACMSC010000007">
    <property type="protein sequence ID" value="KAG6513179.1"/>
    <property type="molecule type" value="Genomic_DNA"/>
</dbReference>
<dbReference type="PANTHER" id="PTHR13077:SF6">
    <property type="entry name" value="SELENOPROTEIN F"/>
    <property type="match status" value="1"/>
</dbReference>
<evidence type="ECO:0000313" key="2">
    <source>
        <dbReference type="EMBL" id="KAG6513179.1"/>
    </source>
</evidence>
<feature type="domain" description="Selenoprotein F/M" evidence="1">
    <location>
        <begin position="130"/>
        <end position="204"/>
    </location>
</feature>
<comment type="caution">
    <text evidence="2">The sequence shown here is derived from an EMBL/GenBank/DDBJ whole genome shotgun (WGS) entry which is preliminary data.</text>
</comment>
<keyword evidence="3" id="KW-1185">Reference proteome</keyword>
<dbReference type="AlphaFoldDB" id="A0A8J5H100"/>
<proteinExistence type="predicted"/>
<dbReference type="GO" id="GO:0005788">
    <property type="term" value="C:endoplasmic reticulum lumen"/>
    <property type="evidence" value="ECO:0007669"/>
    <property type="project" value="TreeGrafter"/>
</dbReference>
<dbReference type="GO" id="GO:0016491">
    <property type="term" value="F:oxidoreductase activity"/>
    <property type="evidence" value="ECO:0007669"/>
    <property type="project" value="TreeGrafter"/>
</dbReference>
<dbReference type="Pfam" id="PF08806">
    <property type="entry name" value="Sep15_SelM"/>
    <property type="match status" value="1"/>
</dbReference>
<evidence type="ECO:0000313" key="3">
    <source>
        <dbReference type="Proteomes" id="UP000734854"/>
    </source>
</evidence>
<organism evidence="2 3">
    <name type="scientific">Zingiber officinale</name>
    <name type="common">Ginger</name>
    <name type="synonym">Amomum zingiber</name>
    <dbReference type="NCBI Taxonomy" id="94328"/>
    <lineage>
        <taxon>Eukaryota</taxon>
        <taxon>Viridiplantae</taxon>
        <taxon>Streptophyta</taxon>
        <taxon>Embryophyta</taxon>
        <taxon>Tracheophyta</taxon>
        <taxon>Spermatophyta</taxon>
        <taxon>Magnoliopsida</taxon>
        <taxon>Liliopsida</taxon>
        <taxon>Zingiberales</taxon>
        <taxon>Zingiberaceae</taxon>
        <taxon>Zingiber</taxon>
    </lineage>
</organism>
<accession>A0A8J5H100</accession>
<evidence type="ECO:0000259" key="1">
    <source>
        <dbReference type="Pfam" id="PF08806"/>
    </source>
</evidence>
<gene>
    <name evidence="2" type="ORF">ZIOFF_023489</name>
</gene>
<reference evidence="2 3" key="1">
    <citation type="submission" date="2020-08" db="EMBL/GenBank/DDBJ databases">
        <title>Plant Genome Project.</title>
        <authorList>
            <person name="Zhang R.-G."/>
        </authorList>
    </citation>
    <scope>NUCLEOTIDE SEQUENCE [LARGE SCALE GENOMIC DNA]</scope>
    <source>
        <tissue evidence="2">Rhizome</tissue>
    </source>
</reference>
<protein>
    <recommendedName>
        <fullName evidence="1">Selenoprotein F/M domain-containing protein</fullName>
    </recommendedName>
</protein>